<accession>A0A5M6CZN4</accession>
<comment type="caution">
    <text evidence="1">The sequence shown here is derived from an EMBL/GenBank/DDBJ whole genome shotgun (WGS) entry which is preliminary data.</text>
</comment>
<evidence type="ECO:0000313" key="2">
    <source>
        <dbReference type="Proteomes" id="UP000324479"/>
    </source>
</evidence>
<sequence length="69" mass="7906">MSADTHWETVYTTSNLGEAAYCHDLFTALISGGNSFIWSQLSYFGYSYEYFAWHQIWPIDAVITVKRGS</sequence>
<name>A0A5M6CZN4_9BACT</name>
<gene>
    <name evidence="1" type="ORF">FYK55_24480</name>
</gene>
<dbReference type="AlphaFoldDB" id="A0A5M6CZN4"/>
<proteinExistence type="predicted"/>
<evidence type="ECO:0000313" key="1">
    <source>
        <dbReference type="EMBL" id="KAA5539492.1"/>
    </source>
</evidence>
<protein>
    <submittedName>
        <fullName evidence="1">Uncharacterized protein</fullName>
    </submittedName>
</protein>
<dbReference type="EMBL" id="VWOX01000019">
    <property type="protein sequence ID" value="KAA5539492.1"/>
    <property type="molecule type" value="Genomic_DNA"/>
</dbReference>
<organism evidence="1 2">
    <name type="scientific">Roseiconus nitratireducens</name>
    <dbReference type="NCBI Taxonomy" id="2605748"/>
    <lineage>
        <taxon>Bacteria</taxon>
        <taxon>Pseudomonadati</taxon>
        <taxon>Planctomycetota</taxon>
        <taxon>Planctomycetia</taxon>
        <taxon>Pirellulales</taxon>
        <taxon>Pirellulaceae</taxon>
        <taxon>Roseiconus</taxon>
    </lineage>
</organism>
<dbReference type="Proteomes" id="UP000324479">
    <property type="component" value="Unassembled WGS sequence"/>
</dbReference>
<keyword evidence="2" id="KW-1185">Reference proteome</keyword>
<reference evidence="1 2" key="1">
    <citation type="submission" date="2019-08" db="EMBL/GenBank/DDBJ databases">
        <authorList>
            <person name="Dhanesh K."/>
            <person name="Kumar G."/>
            <person name="Sasikala C."/>
            <person name="Venkata Ramana C."/>
        </authorList>
    </citation>
    <scope>NUCLEOTIDE SEQUENCE [LARGE SCALE GENOMIC DNA]</scope>
    <source>
        <strain evidence="1 2">JC645</strain>
    </source>
</reference>